<dbReference type="Proteomes" id="UP000054564">
    <property type="component" value="Unassembled WGS sequence"/>
</dbReference>
<dbReference type="STRING" id="1165861.A0A0L0UN35"/>
<feature type="non-terminal residue" evidence="2">
    <location>
        <position position="237"/>
    </location>
</feature>
<dbReference type="EMBL" id="AJIL01002154">
    <property type="protein sequence ID" value="KNE88385.1"/>
    <property type="molecule type" value="Genomic_DNA"/>
</dbReference>
<comment type="caution">
    <text evidence="2">The sequence shown here is derived from an EMBL/GenBank/DDBJ whole genome shotgun (WGS) entry which is preliminary data.</text>
</comment>
<accession>A0A0L0UN35</accession>
<proteinExistence type="predicted"/>
<keyword evidence="3" id="KW-1185">Reference proteome</keyword>
<dbReference type="OrthoDB" id="10617774at2759"/>
<feature type="non-terminal residue" evidence="2">
    <location>
        <position position="1"/>
    </location>
</feature>
<gene>
    <name evidence="2" type="ORF">PSTG_18215</name>
</gene>
<dbReference type="AlphaFoldDB" id="A0A0L0UN35"/>
<organism evidence="2 3">
    <name type="scientific">Puccinia striiformis f. sp. tritici PST-78</name>
    <dbReference type="NCBI Taxonomy" id="1165861"/>
    <lineage>
        <taxon>Eukaryota</taxon>
        <taxon>Fungi</taxon>
        <taxon>Dikarya</taxon>
        <taxon>Basidiomycota</taxon>
        <taxon>Pucciniomycotina</taxon>
        <taxon>Pucciniomycetes</taxon>
        <taxon>Pucciniales</taxon>
        <taxon>Pucciniaceae</taxon>
        <taxon>Puccinia</taxon>
    </lineage>
</organism>
<reference evidence="3" key="1">
    <citation type="submission" date="2014-03" db="EMBL/GenBank/DDBJ databases">
        <title>The Genome Sequence of Puccinia striiformis f. sp. tritici PST-78.</title>
        <authorList>
            <consortium name="The Broad Institute Genome Sequencing Platform"/>
            <person name="Cuomo C."/>
            <person name="Hulbert S."/>
            <person name="Chen X."/>
            <person name="Walker B."/>
            <person name="Young S.K."/>
            <person name="Zeng Q."/>
            <person name="Gargeya S."/>
            <person name="Fitzgerald M."/>
            <person name="Haas B."/>
            <person name="Abouelleil A."/>
            <person name="Alvarado L."/>
            <person name="Arachchi H.M."/>
            <person name="Berlin A.M."/>
            <person name="Chapman S.B."/>
            <person name="Goldberg J."/>
            <person name="Griggs A."/>
            <person name="Gujja S."/>
            <person name="Hansen M."/>
            <person name="Howarth C."/>
            <person name="Imamovic A."/>
            <person name="Larimer J."/>
            <person name="McCowan C."/>
            <person name="Montmayeur A."/>
            <person name="Murphy C."/>
            <person name="Neiman D."/>
            <person name="Pearson M."/>
            <person name="Priest M."/>
            <person name="Roberts A."/>
            <person name="Saif S."/>
            <person name="Shea T."/>
            <person name="Sisk P."/>
            <person name="Sykes S."/>
            <person name="Wortman J."/>
            <person name="Nusbaum C."/>
            <person name="Birren B."/>
        </authorList>
    </citation>
    <scope>NUCLEOTIDE SEQUENCE [LARGE SCALE GENOMIC DNA]</scope>
    <source>
        <strain evidence="3">race PST-78</strain>
    </source>
</reference>
<evidence type="ECO:0000313" key="2">
    <source>
        <dbReference type="EMBL" id="KNE88385.1"/>
    </source>
</evidence>
<evidence type="ECO:0000313" key="3">
    <source>
        <dbReference type="Proteomes" id="UP000054564"/>
    </source>
</evidence>
<name>A0A0L0UN35_9BASI</name>
<protein>
    <submittedName>
        <fullName evidence="2">Uncharacterized protein</fullName>
    </submittedName>
</protein>
<sequence length="237" mass="26988">NNELVNVATKPTPVKAWNRKALQGHGMEIDLSDRWDVFKSDNIENEGDLNEVAHQWVETLNTIGEELGMLAVPKEQQAFEFDRKTKALVKRARRSRKALEKADPNLSPGAINKLRAIRERDSNIAKMAVRKFARAEKKKKSQRINSLLLNNEAADFHRTLQREQGKSQEKQDNMPCFDEDERLVTEPKDILAARASYSEALAADPTGISQTPDRWRHVPRFGGEHEPLHIMRPLPPG</sequence>
<evidence type="ECO:0000256" key="1">
    <source>
        <dbReference type="SAM" id="MobiDB-lite"/>
    </source>
</evidence>
<feature type="region of interest" description="Disordered" evidence="1">
    <location>
        <begin position="202"/>
        <end position="237"/>
    </location>
</feature>